<feature type="transmembrane region" description="Helical" evidence="4">
    <location>
        <begin position="376"/>
        <end position="399"/>
    </location>
</feature>
<sequence>MRNRFKLLFYFTFIWIYLLGYVTGYTPFARFAHTSAIIGEKLYICGGDIEGYSVSNISDFFYLDVSSNKTKNYLFNIDTLLWNELSNLNIAYTSWGTAVAGGINNTSFILFGGHMSPDNNSLVLSFNTITNTWSRPNITGNQPIRRRTTQAVINNSTMYIFGGSTDPFTDYPSLEFFNDMIILDTILWTWKSGSIVNAPSPRQGFSATMLPGGIIAYIGGTNENLTMVSMSEINLYDTTSDVWTLTNSTGNIPDPRTGHTALLSSNQQLIIVYGGIMTNNSNGSNISAEPQLTVLSITNFTWIDLVVFGVDCVPEGLTYHTANMVENYMFVAFGNITNQGASDGIYILDTSNYTWINSSHSSLPSPTPDSTLPYNLIVSNVVGGLALLGIISTISGILFKRKKKEKIGSVKFFGATKGGGSDDNTNNNNNGGGDGSRNISTSETVTIQDQELPRSSFPIIHQPYDLDNNNNGGGDGDRSRNIPTSETTVTFQELPRSSFPIIHQPYDLTRQSSENQGTIVEHDTVEHRFVIRESGEHEFLTGESGFTDESGKEVQVHSTEEFQSS</sequence>
<feature type="region of interest" description="Disordered" evidence="3">
    <location>
        <begin position="414"/>
        <end position="440"/>
    </location>
</feature>
<evidence type="ECO:0000313" key="5">
    <source>
        <dbReference type="EMBL" id="RHZ84379.1"/>
    </source>
</evidence>
<keyword evidence="2" id="KW-0677">Repeat</keyword>
<dbReference type="EMBL" id="PQFF01000078">
    <property type="protein sequence ID" value="RHZ84379.1"/>
    <property type="molecule type" value="Genomic_DNA"/>
</dbReference>
<evidence type="ECO:0000256" key="3">
    <source>
        <dbReference type="SAM" id="MobiDB-lite"/>
    </source>
</evidence>
<accession>A0A397J7R0</accession>
<feature type="transmembrane region" description="Helical" evidence="4">
    <location>
        <begin position="7"/>
        <end position="28"/>
    </location>
</feature>
<proteinExistence type="predicted"/>
<keyword evidence="4" id="KW-0472">Membrane</keyword>
<keyword evidence="6" id="KW-1185">Reference proteome</keyword>
<keyword evidence="4" id="KW-1133">Transmembrane helix</keyword>
<feature type="region of interest" description="Disordered" evidence="3">
    <location>
        <begin position="459"/>
        <end position="483"/>
    </location>
</feature>
<dbReference type="Proteomes" id="UP000266861">
    <property type="component" value="Unassembled WGS sequence"/>
</dbReference>
<evidence type="ECO:0008006" key="7">
    <source>
        <dbReference type="Google" id="ProtNLM"/>
    </source>
</evidence>
<dbReference type="OrthoDB" id="432528at2759"/>
<gene>
    <name evidence="5" type="ORF">Glove_82g96</name>
</gene>
<dbReference type="STRING" id="1348612.A0A397J7R0"/>
<dbReference type="PANTHER" id="PTHR46093:SF18">
    <property type="entry name" value="FIBRONECTIN TYPE-III DOMAIN-CONTAINING PROTEIN"/>
    <property type="match status" value="1"/>
</dbReference>
<protein>
    <recommendedName>
        <fullName evidence="7">Galactose oxidase</fullName>
    </recommendedName>
</protein>
<name>A0A397J7R0_9GLOM</name>
<evidence type="ECO:0000256" key="4">
    <source>
        <dbReference type="SAM" id="Phobius"/>
    </source>
</evidence>
<dbReference type="Pfam" id="PF24681">
    <property type="entry name" value="Kelch_KLHDC2_KLHL20_DRC7"/>
    <property type="match status" value="1"/>
</dbReference>
<feature type="compositionally biased region" description="Basic and acidic residues" evidence="3">
    <location>
        <begin position="549"/>
        <end position="565"/>
    </location>
</feature>
<dbReference type="Gene3D" id="2.120.10.80">
    <property type="entry name" value="Kelch-type beta propeller"/>
    <property type="match status" value="2"/>
</dbReference>
<dbReference type="InterPro" id="IPR015915">
    <property type="entry name" value="Kelch-typ_b-propeller"/>
</dbReference>
<evidence type="ECO:0000256" key="1">
    <source>
        <dbReference type="ARBA" id="ARBA00022441"/>
    </source>
</evidence>
<comment type="caution">
    <text evidence="5">The sequence shown here is derived from an EMBL/GenBank/DDBJ whole genome shotgun (WGS) entry which is preliminary data.</text>
</comment>
<feature type="region of interest" description="Disordered" evidence="3">
    <location>
        <begin position="541"/>
        <end position="565"/>
    </location>
</feature>
<dbReference type="AlphaFoldDB" id="A0A397J7R0"/>
<evidence type="ECO:0000256" key="2">
    <source>
        <dbReference type="ARBA" id="ARBA00022737"/>
    </source>
</evidence>
<keyword evidence="1" id="KW-0880">Kelch repeat</keyword>
<organism evidence="5 6">
    <name type="scientific">Diversispora epigaea</name>
    <dbReference type="NCBI Taxonomy" id="1348612"/>
    <lineage>
        <taxon>Eukaryota</taxon>
        <taxon>Fungi</taxon>
        <taxon>Fungi incertae sedis</taxon>
        <taxon>Mucoromycota</taxon>
        <taxon>Glomeromycotina</taxon>
        <taxon>Glomeromycetes</taxon>
        <taxon>Diversisporales</taxon>
        <taxon>Diversisporaceae</taxon>
        <taxon>Diversispora</taxon>
    </lineage>
</organism>
<evidence type="ECO:0000313" key="6">
    <source>
        <dbReference type="Proteomes" id="UP000266861"/>
    </source>
</evidence>
<keyword evidence="4" id="KW-0812">Transmembrane</keyword>
<dbReference type="PANTHER" id="PTHR46093">
    <property type="entry name" value="ACYL-COA-BINDING DOMAIN-CONTAINING PROTEIN 5"/>
    <property type="match status" value="1"/>
</dbReference>
<reference evidence="5 6" key="1">
    <citation type="submission" date="2018-08" db="EMBL/GenBank/DDBJ databases">
        <title>Genome and evolution of the arbuscular mycorrhizal fungus Diversispora epigaea (formerly Glomus versiforme) and its bacterial endosymbionts.</title>
        <authorList>
            <person name="Sun X."/>
            <person name="Fei Z."/>
            <person name="Harrison M."/>
        </authorList>
    </citation>
    <scope>NUCLEOTIDE SEQUENCE [LARGE SCALE GENOMIC DNA]</scope>
    <source>
        <strain evidence="5 6">IT104</strain>
    </source>
</reference>
<dbReference type="SUPFAM" id="SSF117281">
    <property type="entry name" value="Kelch motif"/>
    <property type="match status" value="1"/>
</dbReference>